<keyword evidence="1" id="KW-0732">Signal</keyword>
<organism evidence="2 3">
    <name type="scientific">Thalassiosira oceanica</name>
    <name type="common">Marine diatom</name>
    <dbReference type="NCBI Taxonomy" id="159749"/>
    <lineage>
        <taxon>Eukaryota</taxon>
        <taxon>Sar</taxon>
        <taxon>Stramenopiles</taxon>
        <taxon>Ochrophyta</taxon>
        <taxon>Bacillariophyta</taxon>
        <taxon>Coscinodiscophyceae</taxon>
        <taxon>Thalassiosirophycidae</taxon>
        <taxon>Thalassiosirales</taxon>
        <taxon>Thalassiosiraceae</taxon>
        <taxon>Thalassiosira</taxon>
    </lineage>
</organism>
<dbReference type="Proteomes" id="UP000266841">
    <property type="component" value="Unassembled WGS sequence"/>
</dbReference>
<accession>K0TIW6</accession>
<dbReference type="EMBL" id="AGNL01004242">
    <property type="protein sequence ID" value="EJK73746.1"/>
    <property type="molecule type" value="Genomic_DNA"/>
</dbReference>
<name>K0TIW6_THAOC</name>
<gene>
    <name evidence="2" type="ORF">THAOC_04611</name>
</gene>
<evidence type="ECO:0000313" key="3">
    <source>
        <dbReference type="Proteomes" id="UP000266841"/>
    </source>
</evidence>
<evidence type="ECO:0000313" key="2">
    <source>
        <dbReference type="EMBL" id="EJK73746.1"/>
    </source>
</evidence>
<evidence type="ECO:0008006" key="4">
    <source>
        <dbReference type="Google" id="ProtNLM"/>
    </source>
</evidence>
<proteinExistence type="predicted"/>
<evidence type="ECO:0000256" key="1">
    <source>
        <dbReference type="SAM" id="SignalP"/>
    </source>
</evidence>
<reference evidence="2 3" key="1">
    <citation type="journal article" date="2012" name="Genome Biol.">
        <title>Genome and low-iron response of an oceanic diatom adapted to chronic iron limitation.</title>
        <authorList>
            <person name="Lommer M."/>
            <person name="Specht M."/>
            <person name="Roy A.S."/>
            <person name="Kraemer L."/>
            <person name="Andreson R."/>
            <person name="Gutowska M.A."/>
            <person name="Wolf J."/>
            <person name="Bergner S.V."/>
            <person name="Schilhabel M.B."/>
            <person name="Klostermeier U.C."/>
            <person name="Beiko R.G."/>
            <person name="Rosenstiel P."/>
            <person name="Hippler M."/>
            <person name="Laroche J."/>
        </authorList>
    </citation>
    <scope>NUCLEOTIDE SEQUENCE [LARGE SCALE GENOMIC DNA]</scope>
    <source>
        <strain evidence="2 3">CCMP1005</strain>
    </source>
</reference>
<dbReference type="AlphaFoldDB" id="K0TIW6"/>
<keyword evidence="3" id="KW-1185">Reference proteome</keyword>
<comment type="caution">
    <text evidence="2">The sequence shown here is derived from an EMBL/GenBank/DDBJ whole genome shotgun (WGS) entry which is preliminary data.</text>
</comment>
<feature type="signal peptide" evidence="1">
    <location>
        <begin position="1"/>
        <end position="17"/>
    </location>
</feature>
<protein>
    <recommendedName>
        <fullName evidence="4">Secreted protein</fullName>
    </recommendedName>
</protein>
<sequence length="252" mass="27438">MIIFVLCLVDTIVGLLGIALDPHGVQEFVPRSVTVEPAVRQDDRRAATTEECVLQEEATLVAVVKVWGDDFGGNHESLPPAEPAALKEVLRESYRDERCAAPHPAKVEGLDACLIPNLDITMAQRLGVGLNRLQLMTRTSTSLGCSLAFFRALSTMSNMTVSASFLLAEIDLSVGLSATPLQQPLHEFYAIFVEAALVLHHLNNLLVANLPGLGRLEGGECEKLCDNLVHDLGEEDAYPYEEQSGQVRSYDV</sequence>
<feature type="chain" id="PRO_5003841847" description="Secreted protein" evidence="1">
    <location>
        <begin position="18"/>
        <end position="252"/>
    </location>
</feature>